<dbReference type="InterPro" id="IPR036249">
    <property type="entry name" value="Thioredoxin-like_sf"/>
</dbReference>
<dbReference type="SUPFAM" id="SSF52833">
    <property type="entry name" value="Thioredoxin-like"/>
    <property type="match status" value="1"/>
</dbReference>
<dbReference type="Proteomes" id="UP000283709">
    <property type="component" value="Unassembled WGS sequence"/>
</dbReference>
<dbReference type="RefSeq" id="WP_120344677.1">
    <property type="nucleotide sequence ID" value="NZ_MCAS01000012.1"/>
</dbReference>
<dbReference type="OrthoDB" id="9811352at2"/>
<dbReference type="Pfam" id="PF08534">
    <property type="entry name" value="Redoxin"/>
    <property type="match status" value="1"/>
</dbReference>
<keyword evidence="5" id="KW-0676">Redox-active center</keyword>
<feature type="signal peptide" evidence="6">
    <location>
        <begin position="1"/>
        <end position="19"/>
    </location>
</feature>
<dbReference type="InterPro" id="IPR017937">
    <property type="entry name" value="Thioredoxin_CS"/>
</dbReference>
<evidence type="ECO:0000313" key="8">
    <source>
        <dbReference type="EMBL" id="RKF46648.1"/>
    </source>
</evidence>
<reference evidence="8 9" key="1">
    <citation type="submission" date="2016-07" db="EMBL/GenBank/DDBJ databases">
        <title>Genome analysis of Burkholderia fungorum ES3-20.</title>
        <authorList>
            <person name="Xu D."/>
            <person name="Yao R."/>
            <person name="Zheng S."/>
        </authorList>
    </citation>
    <scope>NUCLEOTIDE SEQUENCE [LARGE SCALE GENOMIC DNA]</scope>
    <source>
        <strain evidence="8 9">ES3-20</strain>
    </source>
</reference>
<keyword evidence="4" id="KW-1015">Disulfide bond</keyword>
<evidence type="ECO:0000256" key="6">
    <source>
        <dbReference type="SAM" id="SignalP"/>
    </source>
</evidence>
<dbReference type="GO" id="GO:0015036">
    <property type="term" value="F:disulfide oxidoreductase activity"/>
    <property type="evidence" value="ECO:0007669"/>
    <property type="project" value="InterPro"/>
</dbReference>
<evidence type="ECO:0000256" key="4">
    <source>
        <dbReference type="ARBA" id="ARBA00023157"/>
    </source>
</evidence>
<evidence type="ECO:0000256" key="1">
    <source>
        <dbReference type="ARBA" id="ARBA00004196"/>
    </source>
</evidence>
<dbReference type="Gene3D" id="3.40.30.10">
    <property type="entry name" value="Glutaredoxin"/>
    <property type="match status" value="1"/>
</dbReference>
<evidence type="ECO:0000313" key="9">
    <source>
        <dbReference type="Proteomes" id="UP000283709"/>
    </source>
</evidence>
<dbReference type="InterPro" id="IPR013766">
    <property type="entry name" value="Thioredoxin_domain"/>
</dbReference>
<dbReference type="NCBIfam" id="TIGR00385">
    <property type="entry name" value="dsbE"/>
    <property type="match status" value="1"/>
</dbReference>
<sequence length="185" mass="19905">MKRALLPLAAFLALLALLAAGLRHDPRQLPSALIGRPAPAFDLPRLAATGEHVSSDSLRGQVWVLNVWASWCEPCRDEQPVLVDLAARRIAPVYGLNYKDDPQPARQWLAEAGDPYTASLVDRNGQTGIDYGVYGVPETFVVDRAGIVRYRQAGPLTTASLEDVIVPLLRKLQREGEGGGGGGNG</sequence>
<gene>
    <name evidence="8" type="ORF">BCY88_03325</name>
</gene>
<evidence type="ECO:0000259" key="7">
    <source>
        <dbReference type="PROSITE" id="PS51352"/>
    </source>
</evidence>
<proteinExistence type="inferred from homology"/>
<evidence type="ECO:0000256" key="3">
    <source>
        <dbReference type="ARBA" id="ARBA00022748"/>
    </source>
</evidence>
<evidence type="ECO:0000256" key="5">
    <source>
        <dbReference type="ARBA" id="ARBA00023284"/>
    </source>
</evidence>
<accession>A0A3R7E7P7</accession>
<protein>
    <submittedName>
        <fullName evidence="8">Thiol:disulfide interchange protein</fullName>
    </submittedName>
</protein>
<name>A0A3R7E7P7_9BURK</name>
<dbReference type="InterPro" id="IPR050553">
    <property type="entry name" value="Thioredoxin_ResA/DsbE_sf"/>
</dbReference>
<feature type="domain" description="Thioredoxin" evidence="7">
    <location>
        <begin position="32"/>
        <end position="170"/>
    </location>
</feature>
<keyword evidence="6" id="KW-0732">Signal</keyword>
<comment type="caution">
    <text evidence="8">The sequence shown here is derived from an EMBL/GenBank/DDBJ whole genome shotgun (WGS) entry which is preliminary data.</text>
</comment>
<evidence type="ECO:0000256" key="2">
    <source>
        <dbReference type="ARBA" id="ARBA00007758"/>
    </source>
</evidence>
<dbReference type="PANTHER" id="PTHR42852:SF6">
    <property type="entry name" value="THIOL:DISULFIDE INTERCHANGE PROTEIN DSBE"/>
    <property type="match status" value="1"/>
</dbReference>
<dbReference type="CDD" id="cd03010">
    <property type="entry name" value="TlpA_like_DsbE"/>
    <property type="match status" value="1"/>
</dbReference>
<dbReference type="InterPro" id="IPR004799">
    <property type="entry name" value="Periplasmic_diS_OxRdtase_DsbE"/>
</dbReference>
<dbReference type="PROSITE" id="PS00194">
    <property type="entry name" value="THIOREDOXIN_1"/>
    <property type="match status" value="1"/>
</dbReference>
<dbReference type="GO" id="GO:0030288">
    <property type="term" value="C:outer membrane-bounded periplasmic space"/>
    <property type="evidence" value="ECO:0007669"/>
    <property type="project" value="InterPro"/>
</dbReference>
<dbReference type="EMBL" id="MCAS01000012">
    <property type="protein sequence ID" value="RKF46648.1"/>
    <property type="molecule type" value="Genomic_DNA"/>
</dbReference>
<feature type="chain" id="PRO_5018549132" evidence="6">
    <location>
        <begin position="20"/>
        <end position="185"/>
    </location>
</feature>
<dbReference type="InterPro" id="IPR013740">
    <property type="entry name" value="Redoxin"/>
</dbReference>
<keyword evidence="3" id="KW-0201">Cytochrome c-type biogenesis</keyword>
<dbReference type="PANTHER" id="PTHR42852">
    <property type="entry name" value="THIOL:DISULFIDE INTERCHANGE PROTEIN DSBE"/>
    <property type="match status" value="1"/>
</dbReference>
<dbReference type="AlphaFoldDB" id="A0A3R7E7P7"/>
<comment type="similarity">
    <text evidence="2">Belongs to the thioredoxin family. DsbE subfamily.</text>
</comment>
<dbReference type="GO" id="GO:0017004">
    <property type="term" value="P:cytochrome complex assembly"/>
    <property type="evidence" value="ECO:0007669"/>
    <property type="project" value="UniProtKB-KW"/>
</dbReference>
<comment type="subcellular location">
    <subcellularLocation>
        <location evidence="1">Cell envelope</location>
    </subcellularLocation>
</comment>
<organism evidence="8 9">
    <name type="scientific">Paraburkholderia fungorum</name>
    <dbReference type="NCBI Taxonomy" id="134537"/>
    <lineage>
        <taxon>Bacteria</taxon>
        <taxon>Pseudomonadati</taxon>
        <taxon>Pseudomonadota</taxon>
        <taxon>Betaproteobacteria</taxon>
        <taxon>Burkholderiales</taxon>
        <taxon>Burkholderiaceae</taxon>
        <taxon>Paraburkholderia</taxon>
    </lineage>
</organism>
<dbReference type="PROSITE" id="PS51352">
    <property type="entry name" value="THIOREDOXIN_2"/>
    <property type="match status" value="1"/>
</dbReference>